<comment type="cofactor">
    <cofactor evidence="1">
        <name>Mg(2+)</name>
        <dbReference type="ChEBI" id="CHEBI:18420"/>
    </cofactor>
</comment>
<feature type="transmembrane region" description="Helical" evidence="5">
    <location>
        <begin position="46"/>
        <end position="66"/>
    </location>
</feature>
<comment type="caution">
    <text evidence="7">The sequence shown here is derived from an EMBL/GenBank/DDBJ whole genome shotgun (WGS) entry which is preliminary data.</text>
</comment>
<dbReference type="AlphaFoldDB" id="A0A1E5GC45"/>
<dbReference type="OrthoDB" id="9780734at2"/>
<evidence type="ECO:0000313" key="8">
    <source>
        <dbReference type="Proteomes" id="UP000094068"/>
    </source>
</evidence>
<sequence length="380" mass="42023">MQKRVITLLMVVAGASLGISLLPMAWDMAKQADNTWLNNNFTNSLIGALIFFILSLGLAKYIVSVVKKVEAALNEMSLTYLLFGSIGAILGLVIGVIISIPMYNLNIPFVNSVLPILVMIIFGYLGFRMGTTRIDEWRKIFTPKQKKVQTEGEGEVLDRRVEDHFHKYKILDTSVIIDGRIYDIAKTGFLEGVILIPNFVLYELQYIADSGDSLKRVRGRRGLDILNALQKEDGISVEMYEGDFEDISEVDSKLIKLAKLLDGVVVTNDYNLNKVSEFQNVPVLNINALANAVKPVVIPGETMNVMVVKAGTERQQGVAYLDDGTMVVVEDGQHYMNEHIQVVVTSALQTAAGRMIFAKPAHSGRGIDDSKEEHKANGKS</sequence>
<keyword evidence="5" id="KW-0812">Transmembrane</keyword>
<keyword evidence="5" id="KW-1133">Transmembrane helix</keyword>
<dbReference type="InterPro" id="IPR052041">
    <property type="entry name" value="Nucleic_acid_metab_PIN/TRAM"/>
</dbReference>
<dbReference type="STRING" id="903984.BCR21_13155"/>
<dbReference type="SUPFAM" id="SSF88723">
    <property type="entry name" value="PIN domain-like"/>
    <property type="match status" value="1"/>
</dbReference>
<dbReference type="RefSeq" id="WP_069646984.1">
    <property type="nucleotide sequence ID" value="NZ_MIJZ01000015.1"/>
</dbReference>
<evidence type="ECO:0000259" key="6">
    <source>
        <dbReference type="PROSITE" id="PS50926"/>
    </source>
</evidence>
<reference evidence="8" key="1">
    <citation type="submission" date="2016-09" db="EMBL/GenBank/DDBJ databases">
        <authorList>
            <person name="Gulvik C.A."/>
        </authorList>
    </citation>
    <scope>NUCLEOTIDE SEQUENCE [LARGE SCALE GENOMIC DNA]</scope>
    <source>
        <strain evidence="8">DSM 23328</strain>
    </source>
</reference>
<dbReference type="Proteomes" id="UP000094068">
    <property type="component" value="Unassembled WGS sequence"/>
</dbReference>
<dbReference type="InterPro" id="IPR002792">
    <property type="entry name" value="TRAM_dom"/>
</dbReference>
<organism evidence="7 8">
    <name type="scientific">Enterococcus ureasiticus</name>
    <dbReference type="NCBI Taxonomy" id="903984"/>
    <lineage>
        <taxon>Bacteria</taxon>
        <taxon>Bacillati</taxon>
        <taxon>Bacillota</taxon>
        <taxon>Bacilli</taxon>
        <taxon>Lactobacillales</taxon>
        <taxon>Enterococcaceae</taxon>
        <taxon>Enterococcus</taxon>
    </lineage>
</organism>
<proteinExistence type="predicted"/>
<name>A0A1E5GC45_9ENTE</name>
<dbReference type="InterPro" id="IPR002716">
    <property type="entry name" value="PIN_dom"/>
</dbReference>
<dbReference type="CDD" id="cd09877">
    <property type="entry name" value="PIN_YacL-like"/>
    <property type="match status" value="1"/>
</dbReference>
<evidence type="ECO:0000256" key="5">
    <source>
        <dbReference type="SAM" id="Phobius"/>
    </source>
</evidence>
<feature type="transmembrane region" description="Helical" evidence="5">
    <location>
        <begin position="78"/>
        <end position="103"/>
    </location>
</feature>
<feature type="domain" description="TRAM" evidence="6">
    <location>
        <begin position="296"/>
        <end position="357"/>
    </location>
</feature>
<evidence type="ECO:0000256" key="1">
    <source>
        <dbReference type="ARBA" id="ARBA00001946"/>
    </source>
</evidence>
<keyword evidence="5" id="KW-0472">Membrane</keyword>
<dbReference type="GO" id="GO:0016787">
    <property type="term" value="F:hydrolase activity"/>
    <property type="evidence" value="ECO:0007669"/>
    <property type="project" value="UniProtKB-KW"/>
</dbReference>
<evidence type="ECO:0000313" key="7">
    <source>
        <dbReference type="EMBL" id="OEG10293.1"/>
    </source>
</evidence>
<keyword evidence="3" id="KW-0378">Hydrolase</keyword>
<dbReference type="SMART" id="SM00670">
    <property type="entry name" value="PINc"/>
    <property type="match status" value="1"/>
</dbReference>
<dbReference type="PANTHER" id="PTHR11603">
    <property type="entry name" value="AAA FAMILY ATPASE"/>
    <property type="match status" value="1"/>
</dbReference>
<dbReference type="Gene3D" id="3.40.50.1010">
    <property type="entry name" value="5'-nuclease"/>
    <property type="match status" value="1"/>
</dbReference>
<gene>
    <name evidence="7" type="ORF">BCR21_13155</name>
</gene>
<evidence type="ECO:0000256" key="2">
    <source>
        <dbReference type="ARBA" id="ARBA00022722"/>
    </source>
</evidence>
<evidence type="ECO:0000256" key="3">
    <source>
        <dbReference type="ARBA" id="ARBA00022801"/>
    </source>
</evidence>
<dbReference type="InterPro" id="IPR029060">
    <property type="entry name" value="PIN-like_dom_sf"/>
</dbReference>
<accession>A0A1E5GC45</accession>
<keyword evidence="4" id="KW-0460">Magnesium</keyword>
<keyword evidence="2" id="KW-0540">Nuclease</keyword>
<protein>
    <recommendedName>
        <fullName evidence="6">TRAM domain-containing protein</fullName>
    </recommendedName>
</protein>
<dbReference type="EMBL" id="MIJZ01000015">
    <property type="protein sequence ID" value="OEG10293.1"/>
    <property type="molecule type" value="Genomic_DNA"/>
</dbReference>
<feature type="transmembrane region" description="Helical" evidence="5">
    <location>
        <begin position="7"/>
        <end position="26"/>
    </location>
</feature>
<dbReference type="Pfam" id="PF01850">
    <property type="entry name" value="PIN"/>
    <property type="match status" value="1"/>
</dbReference>
<dbReference type="PANTHER" id="PTHR11603:SF147">
    <property type="entry name" value="MEMBRANE PROTEIN"/>
    <property type="match status" value="1"/>
</dbReference>
<feature type="transmembrane region" description="Helical" evidence="5">
    <location>
        <begin position="109"/>
        <end position="127"/>
    </location>
</feature>
<dbReference type="GO" id="GO:0004518">
    <property type="term" value="F:nuclease activity"/>
    <property type="evidence" value="ECO:0007669"/>
    <property type="project" value="UniProtKB-KW"/>
</dbReference>
<evidence type="ECO:0000256" key="4">
    <source>
        <dbReference type="ARBA" id="ARBA00022842"/>
    </source>
</evidence>
<keyword evidence="8" id="KW-1185">Reference proteome</keyword>
<dbReference type="PROSITE" id="PS50926">
    <property type="entry name" value="TRAM"/>
    <property type="match status" value="1"/>
</dbReference>